<keyword evidence="2" id="KW-0378">Hydrolase</keyword>
<gene>
    <name evidence="2" type="ORF">D5400_12935</name>
</gene>
<dbReference type="KEGG" id="abaw:D5400_12935"/>
<sequence>MTDRMVRRRFTILGCGSSPGTPRIDGDWGACDPSEQKNRRTRASFLIEQIAEDGGRTTVVIDTGPDFRAQMIAAEVRSLDAVVYTHPHADHIHGIDDLRIFALSARRRMPIHADAFTLQRIQEGFAYCIETPEGSDYPPIVMPVLIENDDRPIVISGAGGEIEFQPLRQVHGSIQSLGFRIGDIAYCCDISDFPDDTVAKLQGLDVLIIDALQYREHPSHLSLGQAMSWIERLKPRQTYLTHMHIPMDYATVDRETPDNVTPAFDLLRFERDIILEDRTK</sequence>
<evidence type="ECO:0000259" key="1">
    <source>
        <dbReference type="SMART" id="SM00849"/>
    </source>
</evidence>
<dbReference type="PANTHER" id="PTHR42663">
    <property type="entry name" value="HYDROLASE C777.06C-RELATED-RELATED"/>
    <property type="match status" value="1"/>
</dbReference>
<dbReference type="PANTHER" id="PTHR42663:SF6">
    <property type="entry name" value="HYDROLASE C777.06C-RELATED"/>
    <property type="match status" value="1"/>
</dbReference>
<protein>
    <submittedName>
        <fullName evidence="2">MBL fold metallo-hydrolase</fullName>
    </submittedName>
</protein>
<dbReference type="SUPFAM" id="SSF56281">
    <property type="entry name" value="Metallo-hydrolase/oxidoreductase"/>
    <property type="match status" value="1"/>
</dbReference>
<dbReference type="InterPro" id="IPR036866">
    <property type="entry name" value="RibonucZ/Hydroxyglut_hydro"/>
</dbReference>
<feature type="domain" description="Metallo-beta-lactamase" evidence="1">
    <location>
        <begin position="41"/>
        <end position="244"/>
    </location>
</feature>
<evidence type="ECO:0000313" key="3">
    <source>
        <dbReference type="Proteomes" id="UP000268192"/>
    </source>
</evidence>
<dbReference type="GO" id="GO:0016787">
    <property type="term" value="F:hydrolase activity"/>
    <property type="evidence" value="ECO:0007669"/>
    <property type="project" value="UniProtKB-KW"/>
</dbReference>
<organism evidence="2 3">
    <name type="scientific">Georhizobium profundi</name>
    <dbReference type="NCBI Taxonomy" id="2341112"/>
    <lineage>
        <taxon>Bacteria</taxon>
        <taxon>Pseudomonadati</taxon>
        <taxon>Pseudomonadota</taxon>
        <taxon>Alphaproteobacteria</taxon>
        <taxon>Hyphomicrobiales</taxon>
        <taxon>Rhizobiaceae</taxon>
        <taxon>Georhizobium</taxon>
    </lineage>
</organism>
<reference evidence="2 3" key="1">
    <citation type="submission" date="2018-09" db="EMBL/GenBank/DDBJ databases">
        <title>Marinorhizobium profundi gen. nov., sp. nov., isolated from a deep-sea sediment sample from the New Britain Trench and proposal of Marinorhizobiaceae fam. nov. in the order Rhizobiales of the class Alphaproteobacteria.</title>
        <authorList>
            <person name="Cao J."/>
        </authorList>
    </citation>
    <scope>NUCLEOTIDE SEQUENCE [LARGE SCALE GENOMIC DNA]</scope>
    <source>
        <strain evidence="2 3">WS11</strain>
    </source>
</reference>
<accession>A0A3Q8XR15</accession>
<proteinExistence type="predicted"/>
<dbReference type="AlphaFoldDB" id="A0A3Q8XR15"/>
<evidence type="ECO:0000313" key="2">
    <source>
        <dbReference type="EMBL" id="AZN72060.1"/>
    </source>
</evidence>
<dbReference type="Proteomes" id="UP000268192">
    <property type="component" value="Chromosome"/>
</dbReference>
<keyword evidence="3" id="KW-1185">Reference proteome</keyword>
<dbReference type="InterPro" id="IPR001279">
    <property type="entry name" value="Metallo-B-lactamas"/>
</dbReference>
<dbReference type="EMBL" id="CP032509">
    <property type="protein sequence ID" value="AZN72060.1"/>
    <property type="molecule type" value="Genomic_DNA"/>
</dbReference>
<name>A0A3Q8XR15_9HYPH</name>
<dbReference type="OrthoDB" id="9781189at2"/>
<dbReference type="Gene3D" id="3.60.15.10">
    <property type="entry name" value="Ribonuclease Z/Hydroxyacylglutathione hydrolase-like"/>
    <property type="match status" value="1"/>
</dbReference>
<dbReference type="Pfam" id="PF12706">
    <property type="entry name" value="Lactamase_B_2"/>
    <property type="match status" value="1"/>
</dbReference>
<dbReference type="SMART" id="SM00849">
    <property type="entry name" value="Lactamase_B"/>
    <property type="match status" value="1"/>
</dbReference>
<dbReference type="CDD" id="cd16279">
    <property type="entry name" value="metallo-hydrolase-like_MBL-fold"/>
    <property type="match status" value="1"/>
</dbReference>